<comment type="caution">
    <text evidence="8">The sequence shown here is derived from an EMBL/GenBank/DDBJ whole genome shotgun (WGS) entry which is preliminary data.</text>
</comment>
<feature type="coiled-coil region" evidence="7">
    <location>
        <begin position="87"/>
        <end position="139"/>
    </location>
</feature>
<dbReference type="PANTHER" id="PTHR35794">
    <property type="entry name" value="CELL DIVISION PROTEIN DIVIVA"/>
    <property type="match status" value="1"/>
</dbReference>
<dbReference type="InterPro" id="IPR019933">
    <property type="entry name" value="DivIVA_domain"/>
</dbReference>
<keyword evidence="9" id="KW-1185">Reference proteome</keyword>
<dbReference type="RefSeq" id="WP_069193694.1">
    <property type="nucleotide sequence ID" value="NZ_RLII01000018.1"/>
</dbReference>
<evidence type="ECO:0000313" key="9">
    <source>
        <dbReference type="Proteomes" id="UP000289166"/>
    </source>
</evidence>
<dbReference type="AlphaFoldDB" id="A0A4Q0I2H7"/>
<dbReference type="NCBIfam" id="TIGR03544">
    <property type="entry name" value="DivI1A_domain"/>
    <property type="match status" value="1"/>
</dbReference>
<evidence type="ECO:0000256" key="5">
    <source>
        <dbReference type="ARBA" id="ARBA00023054"/>
    </source>
</evidence>
<name>A0A4Q0I2H7_9FIRM</name>
<keyword evidence="3" id="KW-0963">Cytoplasm</keyword>
<comment type="similarity">
    <text evidence="2">Belongs to the DivIVA family.</text>
</comment>
<reference evidence="9" key="1">
    <citation type="submission" date="2018-11" db="EMBL/GenBank/DDBJ databases">
        <title>Genome sequencing of a novel mesophilic and cellulolytic organism within the genus Hungateiclostridium.</title>
        <authorList>
            <person name="Rettenmaier R."/>
            <person name="Liebl W."/>
            <person name="Zverlov V."/>
        </authorList>
    </citation>
    <scope>NUCLEOTIDE SEQUENCE [LARGE SCALE GENOMIC DNA]</scope>
    <source>
        <strain evidence="9">N2K1</strain>
    </source>
</reference>
<dbReference type="GO" id="GO:0005737">
    <property type="term" value="C:cytoplasm"/>
    <property type="evidence" value="ECO:0007669"/>
    <property type="project" value="UniProtKB-SubCell"/>
</dbReference>
<accession>A0A4Q0I2H7</accession>
<dbReference type="GO" id="GO:0051301">
    <property type="term" value="P:cell division"/>
    <property type="evidence" value="ECO:0007669"/>
    <property type="project" value="UniProtKB-KW"/>
</dbReference>
<dbReference type="Gene3D" id="6.10.250.660">
    <property type="match status" value="1"/>
</dbReference>
<proteinExistence type="inferred from homology"/>
<evidence type="ECO:0000313" key="8">
    <source>
        <dbReference type="EMBL" id="RXE58444.1"/>
    </source>
</evidence>
<evidence type="ECO:0000256" key="2">
    <source>
        <dbReference type="ARBA" id="ARBA00009008"/>
    </source>
</evidence>
<gene>
    <name evidence="8" type="ORF">EFD62_12335</name>
</gene>
<comment type="subcellular location">
    <subcellularLocation>
        <location evidence="1">Cytoplasm</location>
    </subcellularLocation>
</comment>
<dbReference type="Pfam" id="PF05103">
    <property type="entry name" value="DivIVA"/>
    <property type="match status" value="1"/>
</dbReference>
<evidence type="ECO:0000256" key="3">
    <source>
        <dbReference type="ARBA" id="ARBA00022490"/>
    </source>
</evidence>
<keyword evidence="6" id="KW-0131">Cell cycle</keyword>
<evidence type="ECO:0000256" key="7">
    <source>
        <dbReference type="SAM" id="Coils"/>
    </source>
</evidence>
<dbReference type="PANTHER" id="PTHR35794:SF2">
    <property type="entry name" value="CELL DIVISION PROTEIN DIVIVA"/>
    <property type="match status" value="1"/>
</dbReference>
<protein>
    <submittedName>
        <fullName evidence="8">DivIVA domain-containing protein</fullName>
    </submittedName>
</protein>
<evidence type="ECO:0000256" key="6">
    <source>
        <dbReference type="ARBA" id="ARBA00023306"/>
    </source>
</evidence>
<dbReference type="Proteomes" id="UP000289166">
    <property type="component" value="Unassembled WGS sequence"/>
</dbReference>
<keyword evidence="5 7" id="KW-0175">Coiled coil</keyword>
<dbReference type="OrthoDB" id="9815492at2"/>
<dbReference type="InterPro" id="IPR007793">
    <property type="entry name" value="DivIVA_fam"/>
</dbReference>
<dbReference type="EMBL" id="RLII01000018">
    <property type="protein sequence ID" value="RXE58444.1"/>
    <property type="molecule type" value="Genomic_DNA"/>
</dbReference>
<evidence type="ECO:0000256" key="1">
    <source>
        <dbReference type="ARBA" id="ARBA00004496"/>
    </source>
</evidence>
<organism evidence="8 9">
    <name type="scientific">Acetivibrio mesophilus</name>
    <dbReference type="NCBI Taxonomy" id="2487273"/>
    <lineage>
        <taxon>Bacteria</taxon>
        <taxon>Bacillati</taxon>
        <taxon>Bacillota</taxon>
        <taxon>Clostridia</taxon>
        <taxon>Eubacteriales</taxon>
        <taxon>Oscillospiraceae</taxon>
        <taxon>Acetivibrio</taxon>
    </lineage>
</organism>
<sequence length="156" mass="18194">MNYTPNELENLTFKRSVVGGYSEDMVNEVLDKIIEDYTAYIRENIELKDRVAVLNEAILHYKNIEESLQNTLLVAQQTSEEIKKNGYQKAENIVKEAEIKAQKIINEANQEVLKIRFEYEELKKKLHSYKSRVESLLLSQLEILKPMVEEEGVESK</sequence>
<keyword evidence="4" id="KW-0132">Cell division</keyword>
<evidence type="ECO:0000256" key="4">
    <source>
        <dbReference type="ARBA" id="ARBA00022618"/>
    </source>
</evidence>